<dbReference type="PRINTS" id="PR00344">
    <property type="entry name" value="BCTRLSENSOR"/>
</dbReference>
<dbReference type="GO" id="GO:0000155">
    <property type="term" value="F:phosphorelay sensor kinase activity"/>
    <property type="evidence" value="ECO:0007669"/>
    <property type="project" value="InterPro"/>
</dbReference>
<comment type="caution">
    <text evidence="9">The sequence shown here is derived from an EMBL/GenBank/DDBJ whole genome shotgun (WGS) entry which is preliminary data.</text>
</comment>
<dbReference type="EMBL" id="SMFK01000012">
    <property type="protein sequence ID" value="TDD95054.1"/>
    <property type="molecule type" value="Genomic_DNA"/>
</dbReference>
<dbReference type="Proteomes" id="UP000295479">
    <property type="component" value="Unassembled WGS sequence"/>
</dbReference>
<feature type="domain" description="PAC" evidence="8">
    <location>
        <begin position="357"/>
        <end position="409"/>
    </location>
</feature>
<feature type="domain" description="PAC" evidence="8">
    <location>
        <begin position="490"/>
        <end position="543"/>
    </location>
</feature>
<dbReference type="InterPro" id="IPR003594">
    <property type="entry name" value="HATPase_dom"/>
</dbReference>
<dbReference type="Gene3D" id="3.30.565.10">
    <property type="entry name" value="Histidine kinase-like ATPase, C-terminal domain"/>
    <property type="match status" value="1"/>
</dbReference>
<dbReference type="PANTHER" id="PTHR43304:SF1">
    <property type="entry name" value="PAC DOMAIN-CONTAINING PROTEIN"/>
    <property type="match status" value="1"/>
</dbReference>
<dbReference type="SUPFAM" id="SSF55874">
    <property type="entry name" value="ATPase domain of HSP90 chaperone/DNA topoisomerase II/histidine kinase"/>
    <property type="match status" value="1"/>
</dbReference>
<dbReference type="EC" id="2.7.13.3" evidence="2"/>
<evidence type="ECO:0000256" key="3">
    <source>
        <dbReference type="ARBA" id="ARBA00022553"/>
    </source>
</evidence>
<protein>
    <recommendedName>
        <fullName evidence="2">histidine kinase</fullName>
        <ecNumber evidence="2">2.7.13.3</ecNumber>
    </recommendedName>
</protein>
<dbReference type="NCBIfam" id="TIGR00229">
    <property type="entry name" value="sensory_box"/>
    <property type="match status" value="5"/>
</dbReference>
<accession>A0A4R5CD12</accession>
<dbReference type="RefSeq" id="WP_132007773.1">
    <property type="nucleotide sequence ID" value="NZ_SMFK01000012.1"/>
</dbReference>
<evidence type="ECO:0000259" key="8">
    <source>
        <dbReference type="PROSITE" id="PS50113"/>
    </source>
</evidence>
<reference evidence="9 10" key="1">
    <citation type="submission" date="2019-03" db="EMBL/GenBank/DDBJ databases">
        <title>Flavobacterium AR-3-4 sp. nov. isolated from arctic soil.</title>
        <authorList>
            <person name="Chaudhary D.K."/>
        </authorList>
    </citation>
    <scope>NUCLEOTIDE SEQUENCE [LARGE SCALE GENOMIC DNA]</scope>
    <source>
        <strain evidence="9 10">AR-3-4</strain>
    </source>
</reference>
<keyword evidence="4" id="KW-0808">Transferase</keyword>
<proteinExistence type="predicted"/>
<evidence type="ECO:0000313" key="10">
    <source>
        <dbReference type="Proteomes" id="UP000295479"/>
    </source>
</evidence>
<dbReference type="InterPro" id="IPR035965">
    <property type="entry name" value="PAS-like_dom_sf"/>
</dbReference>
<evidence type="ECO:0000256" key="2">
    <source>
        <dbReference type="ARBA" id="ARBA00012438"/>
    </source>
</evidence>
<evidence type="ECO:0000259" key="7">
    <source>
        <dbReference type="PROSITE" id="PS50112"/>
    </source>
</evidence>
<dbReference type="Pfam" id="PF02518">
    <property type="entry name" value="HATPase_c"/>
    <property type="match status" value="1"/>
</dbReference>
<dbReference type="PROSITE" id="PS50113">
    <property type="entry name" value="PAC"/>
    <property type="match status" value="5"/>
</dbReference>
<dbReference type="InterPro" id="IPR004358">
    <property type="entry name" value="Sig_transdc_His_kin-like_C"/>
</dbReference>
<dbReference type="PROSITE" id="PS50109">
    <property type="entry name" value="HIS_KIN"/>
    <property type="match status" value="1"/>
</dbReference>
<dbReference type="Pfam" id="PF00512">
    <property type="entry name" value="HisKA"/>
    <property type="match status" value="1"/>
</dbReference>
<evidence type="ECO:0000259" key="6">
    <source>
        <dbReference type="PROSITE" id="PS50109"/>
    </source>
</evidence>
<feature type="domain" description="Histidine kinase" evidence="6">
    <location>
        <begin position="957"/>
        <end position="1176"/>
    </location>
</feature>
<dbReference type="SMART" id="SM00086">
    <property type="entry name" value="PAC"/>
    <property type="match status" value="6"/>
</dbReference>
<dbReference type="SMART" id="SM00387">
    <property type="entry name" value="HATPase_c"/>
    <property type="match status" value="1"/>
</dbReference>
<name>A0A4R5CD12_9FLAO</name>
<feature type="domain" description="PAS" evidence="7">
    <location>
        <begin position="410"/>
        <end position="486"/>
    </location>
</feature>
<dbReference type="InterPro" id="IPR003661">
    <property type="entry name" value="HisK_dim/P_dom"/>
</dbReference>
<feature type="domain" description="PAS" evidence="7">
    <location>
        <begin position="155"/>
        <end position="225"/>
    </location>
</feature>
<dbReference type="SUPFAM" id="SSF47384">
    <property type="entry name" value="Homodimeric domain of signal transducing histidine kinase"/>
    <property type="match status" value="1"/>
</dbReference>
<dbReference type="Pfam" id="PF08447">
    <property type="entry name" value="PAS_3"/>
    <property type="match status" value="4"/>
</dbReference>
<dbReference type="OrthoDB" id="9808408at2"/>
<dbReference type="InterPro" id="IPR036097">
    <property type="entry name" value="HisK_dim/P_sf"/>
</dbReference>
<dbReference type="Gene3D" id="1.10.287.130">
    <property type="match status" value="1"/>
</dbReference>
<dbReference type="PANTHER" id="PTHR43304">
    <property type="entry name" value="PHYTOCHROME-LIKE PROTEIN CPH1"/>
    <property type="match status" value="1"/>
</dbReference>
<feature type="domain" description="PAC" evidence="8">
    <location>
        <begin position="620"/>
        <end position="672"/>
    </location>
</feature>
<dbReference type="SUPFAM" id="SSF55781">
    <property type="entry name" value="GAF domain-like"/>
    <property type="match status" value="1"/>
</dbReference>
<feature type="domain" description="PAS" evidence="7">
    <location>
        <begin position="815"/>
        <end position="885"/>
    </location>
</feature>
<dbReference type="Pfam" id="PF13426">
    <property type="entry name" value="PAS_9"/>
    <property type="match status" value="2"/>
</dbReference>
<evidence type="ECO:0000256" key="5">
    <source>
        <dbReference type="ARBA" id="ARBA00022777"/>
    </source>
</evidence>
<dbReference type="CDD" id="cd00082">
    <property type="entry name" value="HisKA"/>
    <property type="match status" value="1"/>
</dbReference>
<dbReference type="Gene3D" id="3.30.450.20">
    <property type="entry name" value="PAS domain"/>
    <property type="match status" value="6"/>
</dbReference>
<keyword evidence="5" id="KW-0418">Kinase</keyword>
<feature type="domain" description="PAS" evidence="7">
    <location>
        <begin position="673"/>
        <end position="743"/>
    </location>
</feature>
<dbReference type="InterPro" id="IPR000700">
    <property type="entry name" value="PAS-assoc_C"/>
</dbReference>
<evidence type="ECO:0000256" key="1">
    <source>
        <dbReference type="ARBA" id="ARBA00000085"/>
    </source>
</evidence>
<dbReference type="InterPro" id="IPR036890">
    <property type="entry name" value="HATPase_C_sf"/>
</dbReference>
<dbReference type="InterPro" id="IPR052162">
    <property type="entry name" value="Sensor_kinase/Photoreceptor"/>
</dbReference>
<keyword evidence="10" id="KW-1185">Reference proteome</keyword>
<dbReference type="PROSITE" id="PS50112">
    <property type="entry name" value="PAS"/>
    <property type="match status" value="4"/>
</dbReference>
<keyword evidence="3" id="KW-0597">Phosphoprotein</keyword>
<evidence type="ECO:0000256" key="4">
    <source>
        <dbReference type="ARBA" id="ARBA00022679"/>
    </source>
</evidence>
<dbReference type="CDD" id="cd00075">
    <property type="entry name" value="HATPase"/>
    <property type="match status" value="1"/>
</dbReference>
<sequence>MKKKFDIINLQKDFNSILSFLSELCEVPHLFISLVGVEGQIIKADIGFDFLTIPGNIVAISEEIIQHNKITIVNNSFIEESKGFNSTDFSYDFFAGFPICIDENIVVGTLCIMDNLPKELSSIQLKSLHQAVLQIQSLLKLHVQNKKIKAKVLQRKNQVQQIINNSNIIFYEASLDGIITKASKTWTLLLGHDLDKVIGKKFAEFIHPEDIEKCESILKALSQGYQDNEETLYRILHHDEYYVWHSSYLKFIKNDGIEFYTGNCRDITVHIETQQKLKQQKEFYEKILDRVPTDIAVFDRNYKYTYLNPAAIKDDESRKFIIGKDDFEYAEHTGRDNEFAKNRRAKFMEAIENKGVIEWEDAMQHKNGETTCHIRKFAPVFFEDGSLEMMVGSGVDITESKKIQDEIFKSRQLTKSIIQNVAVGISIHSTEYEILEINKASCEMFGFTRDQLLGKTPFDKHWKVIHADCSEFFPEEYPVTQAVKQLKPLNNIIMGVHRHIYNDLIWLLVDAVPVFDDFGKFLYVVCSYSDITSRKIAEDYLRISNERFVYSNKATSEAIWDWDFVTGTIYIGEGFSTLFGHKFDNNYLVADRNKTFIHPDDRKKVFQSRDKALESEIDEWHSEYRYLKSDGDYAYVKDDAVIIRNGEGKAVRAIGTVQDITKEKRLKDELKQSEEQFKGAFEHSAVGMAIVNMEGYWIEANNRLCEILGYSKEEFKILTFEEITYSEDLEEDLENKKKLVSGEATHFNMEKRYIHKNKSLVWVHLSVSVVRNSAGKIQHYIPQIIDISERKRIEEQNKLLTDEINRNKTVQLNEAKNMYRLLADNTDDLVCLHNINGFYSYVSPSIYKLLGYTPEELLGRVPSEFVHPQDNKILKNRLKDIISEKKNISFQVRFRNKEGSYIWFESKAILIKENGVPSSFRSSSRDITQEKEAEKIIKDTLIQEQELNELRTNLVSTISHEFRTPMTTIRTSAELISMYLEGHNFVNSINIEKRVNTITEQIDRIVELMNAVLTISKEESGKTNFNPILFDLKQLCLDVIDSSCDNYDKNRKVQTSFEGNYFYIFADKNLMEYCIFNILNNAFKYSRGLGDIIFRVFASHDTIVIEIIDFGIGIPEQDQSKLFNTFFRASNTNGFQGTGLGLYIVKTFAQKNSGTVHIESQLGKGTKVTLKFPLKK</sequence>
<dbReference type="SMART" id="SM00091">
    <property type="entry name" value="PAS"/>
    <property type="match status" value="5"/>
</dbReference>
<dbReference type="InterPro" id="IPR001610">
    <property type="entry name" value="PAC"/>
</dbReference>
<gene>
    <name evidence="9" type="ORF">E0F76_14830</name>
</gene>
<dbReference type="InterPro" id="IPR013655">
    <property type="entry name" value="PAS_fold_3"/>
</dbReference>
<dbReference type="SUPFAM" id="SSF55785">
    <property type="entry name" value="PYP-like sensor domain (PAS domain)"/>
    <property type="match status" value="6"/>
</dbReference>
<dbReference type="InterPro" id="IPR005467">
    <property type="entry name" value="His_kinase_dom"/>
</dbReference>
<dbReference type="SMART" id="SM00388">
    <property type="entry name" value="HisKA"/>
    <property type="match status" value="1"/>
</dbReference>
<feature type="domain" description="PAC" evidence="8">
    <location>
        <begin position="888"/>
        <end position="939"/>
    </location>
</feature>
<organism evidence="9 10">
    <name type="scientific">Flavobacterium cellulosilyticum</name>
    <dbReference type="NCBI Taxonomy" id="2541731"/>
    <lineage>
        <taxon>Bacteria</taxon>
        <taxon>Pseudomonadati</taxon>
        <taxon>Bacteroidota</taxon>
        <taxon>Flavobacteriia</taxon>
        <taxon>Flavobacteriales</taxon>
        <taxon>Flavobacteriaceae</taxon>
        <taxon>Flavobacterium</taxon>
    </lineage>
</organism>
<dbReference type="AlphaFoldDB" id="A0A4R5CD12"/>
<evidence type="ECO:0000313" key="9">
    <source>
        <dbReference type="EMBL" id="TDD95054.1"/>
    </source>
</evidence>
<feature type="domain" description="PAC" evidence="8">
    <location>
        <begin position="747"/>
        <end position="799"/>
    </location>
</feature>
<dbReference type="InterPro" id="IPR000014">
    <property type="entry name" value="PAS"/>
</dbReference>
<comment type="catalytic activity">
    <reaction evidence="1">
        <text>ATP + protein L-histidine = ADP + protein N-phospho-L-histidine.</text>
        <dbReference type="EC" id="2.7.13.3"/>
    </reaction>
</comment>
<dbReference type="CDD" id="cd00130">
    <property type="entry name" value="PAS"/>
    <property type="match status" value="5"/>
</dbReference>